<dbReference type="Gene3D" id="2.60.40.60">
    <property type="entry name" value="Cadherins"/>
    <property type="match status" value="1"/>
</dbReference>
<protein>
    <recommendedName>
        <fullName evidence="3">Bacterial Ig-like domain-containing protein</fullName>
    </recommendedName>
</protein>
<dbReference type="SUPFAM" id="SSF51120">
    <property type="entry name" value="beta-Roll"/>
    <property type="match status" value="1"/>
</dbReference>
<accession>A0A8H8XAA0</accession>
<reference evidence="4 5" key="1">
    <citation type="submission" date="2020-05" db="EMBL/GenBank/DDBJ databases">
        <authorList>
            <person name="Petersen J."/>
            <person name="Sayavedra L."/>
        </authorList>
    </citation>
    <scope>NUCLEOTIDE SEQUENCE [LARGE SCALE GENOMIC DNA]</scope>
    <source>
        <strain evidence="4">B thermophilus SOXS</strain>
    </source>
</reference>
<dbReference type="GO" id="GO:0005509">
    <property type="term" value="F:calcium ion binding"/>
    <property type="evidence" value="ECO:0007669"/>
    <property type="project" value="InterPro"/>
</dbReference>
<dbReference type="InterPro" id="IPR013783">
    <property type="entry name" value="Ig-like_fold"/>
</dbReference>
<evidence type="ECO:0000259" key="3">
    <source>
        <dbReference type="Pfam" id="PF19077"/>
    </source>
</evidence>
<dbReference type="GO" id="GO:0016020">
    <property type="term" value="C:membrane"/>
    <property type="evidence" value="ECO:0007669"/>
    <property type="project" value="InterPro"/>
</dbReference>
<feature type="compositionally biased region" description="Low complexity" evidence="2">
    <location>
        <begin position="1116"/>
        <end position="1125"/>
    </location>
</feature>
<name>A0A8H8XAA0_9GAMM</name>
<evidence type="ECO:0000313" key="5">
    <source>
        <dbReference type="Proteomes" id="UP000643672"/>
    </source>
</evidence>
<dbReference type="EMBL" id="CAESAQ020000009">
    <property type="protein sequence ID" value="CAB5494283.1"/>
    <property type="molecule type" value="Genomic_DNA"/>
</dbReference>
<dbReference type="Proteomes" id="UP000643672">
    <property type="component" value="Unassembled WGS sequence"/>
</dbReference>
<dbReference type="InterPro" id="IPR015919">
    <property type="entry name" value="Cadherin-like_sf"/>
</dbReference>
<evidence type="ECO:0000313" key="4">
    <source>
        <dbReference type="EMBL" id="CAB5494283.1"/>
    </source>
</evidence>
<sequence length="1362" mass="145272">MQVKTPKQIMVLQNKVQKIADKFNEEVVTVTESVQHIQVQTGVVYQLNAKDFDTKKLHLIAKKIGNDLEVTLEEGVVIFDNYFDACSPDLSCLVSLPTEDGGLYHVVADTFFTLEDGTQIVYFYGEQSIVSTESSAVRAGNNKSFYNVIEIVSAIAIMVIAITATGSDNDDDGDNEAVITGNVGLGLIINSSLRVQAFINGAAISDKFIVDTSGKFTITLSESYNQGTIVTLKLTDTTATADYMDEALGTNKDLDSELRATIVIQSGDTKVNITLLTDVATKIITKEANITQELVTNTNTQVATVFGISGDVTTEEVRAVIDKKGFTTTSNAYGQALAVVSQFENDTRADSSYSISTSTVTTTIANALKDGNIANINVKKKLNEAQKTIKDTYPSILLNENFTSLTIQIAEENATKNEALNENQITIVAESGSKVIIVFSANGKTVTRTIDSTSGNTANKVPALIDSELSTLGDGLISILATLIKDGITNSTSTNSFILDTTAPNAPVINMIAENNTINFFKKNATIAGITEFGSSVVLSIAGNNRKTEISGITWHYTLTDADIKAMGQGRENITATTTDVAGNHTTSHARGIMIDTVAPIFDQQPIAINIAVNTLTTTIIYDVQASNFEGGNADEGVTYSIKNAEDSKFLINANTGIITYRTIQTSVHDDTITIIATDAAGNTKEQSITVSVKDIDLSTSVVWNHIGNSNINIDKLATATLSGTVAIIGTVTDLSIKSIIFKQENAVVYTIDADLPEIVNGIWTLANNNSWTAQLSNGSYTVIVHLSGNNGSITGRGITTATVTVDTIAPTQPTITLTNDTGSDGSDYITNDMTVSISDLGVDNTRVYSLEKDDNKIINVTSKANYTAYMENAKDATYKLTVTDIDAIGNTTSSNTLAFELDTVSQTLTTDMGTGKILSGNKLFTNNNTVTIDNLELKATWQYSTNGSAFIDGIGNSFTLADDTYEIGSIRIKHTDVAGNVSAIKNQDHTLVIDTEVPVFDQIDPVTGKLIGAKNIFVNGPFTAPIFDAQARNNSKENPDKDITYSIKEEGSKFKITPDSGILTYKERQTSASSNAITIIATDLAGNTEEYTVSSSVILPTAQGFIMNSKRSRDLSGVSSSSASNDDDLDGAKDADPDGKAQTDKSYVASSKTNTKAVNVTDISEDKGVITTHAINLQGDDNDNTLIGSLANELFVAGLGNDTLIGNGGTDVFNAGAGDDTIVINDDNLAKLSSNPLSGNLLARVDGGSNTDTLKLEGSNLSLDLTNIDNSRIQDIEIIDLTGSGNNTLKLNLNDLLDISSETNVLKVMGDSGDKVDIELNDNAFVRDSASETENGITYHIYSNANDSTAELWIDQDLGVM</sequence>
<gene>
    <name evidence="4" type="ORF">THERMOS_69</name>
</gene>
<comment type="caution">
    <text evidence="4">The sequence shown here is derived from an EMBL/GenBank/DDBJ whole genome shotgun (WGS) entry which is preliminary data.</text>
</comment>
<feature type="domain" description="Bacterial Ig-like" evidence="3">
    <location>
        <begin position="814"/>
        <end position="904"/>
    </location>
</feature>
<evidence type="ECO:0000256" key="2">
    <source>
        <dbReference type="SAM" id="MobiDB-lite"/>
    </source>
</evidence>
<feature type="compositionally biased region" description="Basic and acidic residues" evidence="2">
    <location>
        <begin position="1131"/>
        <end position="1144"/>
    </location>
</feature>
<proteinExistence type="predicted"/>
<keyword evidence="5" id="KW-1185">Reference proteome</keyword>
<dbReference type="InterPro" id="IPR001343">
    <property type="entry name" value="Hemolysn_Ca-bd"/>
</dbReference>
<keyword evidence="1" id="KW-0106">Calcium</keyword>
<organism evidence="4 5">
    <name type="scientific">Bathymodiolus thermophilus thioautotrophic gill symbiont</name>
    <dbReference type="NCBI Taxonomy" id="2360"/>
    <lineage>
        <taxon>Bacteria</taxon>
        <taxon>Pseudomonadati</taxon>
        <taxon>Pseudomonadota</taxon>
        <taxon>Gammaproteobacteria</taxon>
        <taxon>sulfur-oxidizing symbionts</taxon>
    </lineage>
</organism>
<dbReference type="InterPro" id="IPR044016">
    <property type="entry name" value="Big_13"/>
</dbReference>
<feature type="region of interest" description="Disordered" evidence="2">
    <location>
        <begin position="1114"/>
        <end position="1149"/>
    </location>
</feature>
<evidence type="ECO:0000256" key="1">
    <source>
        <dbReference type="ARBA" id="ARBA00022837"/>
    </source>
</evidence>
<dbReference type="RefSeq" id="WP_202762500.1">
    <property type="nucleotide sequence ID" value="NZ_CAESAQ020000009.1"/>
</dbReference>
<dbReference type="Pfam" id="PF00353">
    <property type="entry name" value="HemolysinCabind"/>
    <property type="match status" value="1"/>
</dbReference>
<dbReference type="Gene3D" id="2.60.40.10">
    <property type="entry name" value="Immunoglobulins"/>
    <property type="match status" value="2"/>
</dbReference>
<dbReference type="Pfam" id="PF19077">
    <property type="entry name" value="Big_13"/>
    <property type="match status" value="1"/>
</dbReference>
<dbReference type="InterPro" id="IPR011049">
    <property type="entry name" value="Serralysin-like_metalloprot_C"/>
</dbReference>
<dbReference type="SUPFAM" id="SSF49313">
    <property type="entry name" value="Cadherin-like"/>
    <property type="match status" value="1"/>
</dbReference>